<evidence type="ECO:0000313" key="7">
    <source>
        <dbReference type="Proteomes" id="UP000250918"/>
    </source>
</evidence>
<evidence type="ECO:0000256" key="1">
    <source>
        <dbReference type="ARBA" id="ARBA00022553"/>
    </source>
</evidence>
<dbReference type="FunFam" id="3.40.50.2300:FF:000018">
    <property type="entry name" value="DNA-binding transcriptional regulator NtrC"/>
    <property type="match status" value="1"/>
</dbReference>
<organism evidence="6 7">
    <name type="scientific">candidate division GN15 bacterium</name>
    <dbReference type="NCBI Taxonomy" id="2072418"/>
    <lineage>
        <taxon>Bacteria</taxon>
        <taxon>candidate division GN15</taxon>
    </lineage>
</organism>
<proteinExistence type="predicted"/>
<evidence type="ECO:0000259" key="5">
    <source>
        <dbReference type="PROSITE" id="PS50110"/>
    </source>
</evidence>
<dbReference type="Gene3D" id="3.40.50.2300">
    <property type="match status" value="1"/>
</dbReference>
<name>A0A855WYS0_9BACT</name>
<keyword evidence="1 4" id="KW-0597">Phosphoprotein</keyword>
<dbReference type="Proteomes" id="UP000250918">
    <property type="component" value="Unassembled WGS sequence"/>
</dbReference>
<feature type="modified residue" description="4-aspartylphosphate" evidence="4">
    <location>
        <position position="55"/>
    </location>
</feature>
<evidence type="ECO:0000313" key="6">
    <source>
        <dbReference type="EMBL" id="PWB68640.1"/>
    </source>
</evidence>
<accession>A0A855WYS0</accession>
<dbReference type="CDD" id="cd17536">
    <property type="entry name" value="REC_YesN-like"/>
    <property type="match status" value="1"/>
</dbReference>
<dbReference type="InterPro" id="IPR001789">
    <property type="entry name" value="Sig_transdc_resp-reg_receiver"/>
</dbReference>
<dbReference type="AlphaFoldDB" id="A0A855WYS0"/>
<dbReference type="Pfam" id="PF00072">
    <property type="entry name" value="Response_reg"/>
    <property type="match status" value="1"/>
</dbReference>
<dbReference type="GO" id="GO:0000160">
    <property type="term" value="P:phosphorelay signal transduction system"/>
    <property type="evidence" value="ECO:0007669"/>
    <property type="project" value="InterPro"/>
</dbReference>
<dbReference type="EMBL" id="PQAP01000194">
    <property type="protein sequence ID" value="PWB68640.1"/>
    <property type="molecule type" value="Genomic_DNA"/>
</dbReference>
<dbReference type="PANTHER" id="PTHR44591:SF3">
    <property type="entry name" value="RESPONSE REGULATORY DOMAIN-CONTAINING PROTEIN"/>
    <property type="match status" value="1"/>
</dbReference>
<sequence length="138" mass="15406">MSGQPSILVVDDELLIRDLLYDFFTSQGWSISVAENGDKALDIIAHKPVDLVLSDIKMPEMDGLALTEELRRAHPEIPIVLMTGFPSVDSAVTALRQRVVDYVIKPFNINQLYKTIDAALKERGRGQHSVESEGSRDR</sequence>
<dbReference type="InterPro" id="IPR050595">
    <property type="entry name" value="Bact_response_regulator"/>
</dbReference>
<gene>
    <name evidence="6" type="ORF">C3F09_11240</name>
</gene>
<keyword evidence="3" id="KW-0804">Transcription</keyword>
<dbReference type="PANTHER" id="PTHR44591">
    <property type="entry name" value="STRESS RESPONSE REGULATOR PROTEIN 1"/>
    <property type="match status" value="1"/>
</dbReference>
<reference evidence="6 7" key="1">
    <citation type="journal article" date="2018" name="ISME J.">
        <title>A methanotrophic archaeon couples anaerobic oxidation of methane to Fe(III) reduction.</title>
        <authorList>
            <person name="Cai C."/>
            <person name="Leu A.O."/>
            <person name="Xie G.J."/>
            <person name="Guo J."/>
            <person name="Feng Y."/>
            <person name="Zhao J.X."/>
            <person name="Tyson G.W."/>
            <person name="Yuan Z."/>
            <person name="Hu S."/>
        </authorList>
    </citation>
    <scope>NUCLEOTIDE SEQUENCE [LARGE SCALE GENOMIC DNA]</scope>
    <source>
        <strain evidence="6">FeB_12</strain>
    </source>
</reference>
<dbReference type="SMART" id="SM00448">
    <property type="entry name" value="REC"/>
    <property type="match status" value="1"/>
</dbReference>
<dbReference type="PROSITE" id="PS50110">
    <property type="entry name" value="RESPONSE_REGULATORY"/>
    <property type="match status" value="1"/>
</dbReference>
<evidence type="ECO:0000256" key="3">
    <source>
        <dbReference type="ARBA" id="ARBA00023163"/>
    </source>
</evidence>
<dbReference type="InterPro" id="IPR011006">
    <property type="entry name" value="CheY-like_superfamily"/>
</dbReference>
<comment type="caution">
    <text evidence="6">The sequence shown here is derived from an EMBL/GenBank/DDBJ whole genome shotgun (WGS) entry which is preliminary data.</text>
</comment>
<protein>
    <recommendedName>
        <fullName evidence="5">Response regulatory domain-containing protein</fullName>
    </recommendedName>
</protein>
<evidence type="ECO:0000256" key="2">
    <source>
        <dbReference type="ARBA" id="ARBA00023015"/>
    </source>
</evidence>
<dbReference type="SUPFAM" id="SSF52172">
    <property type="entry name" value="CheY-like"/>
    <property type="match status" value="1"/>
</dbReference>
<keyword evidence="2" id="KW-0805">Transcription regulation</keyword>
<evidence type="ECO:0000256" key="4">
    <source>
        <dbReference type="PROSITE-ProRule" id="PRU00169"/>
    </source>
</evidence>
<feature type="domain" description="Response regulatory" evidence="5">
    <location>
        <begin position="6"/>
        <end position="120"/>
    </location>
</feature>